<dbReference type="Proteomes" id="UP001165960">
    <property type="component" value="Unassembled WGS sequence"/>
</dbReference>
<proteinExistence type="predicted"/>
<keyword evidence="2" id="KW-1185">Reference proteome</keyword>
<evidence type="ECO:0000313" key="1">
    <source>
        <dbReference type="EMBL" id="KAJ9050667.1"/>
    </source>
</evidence>
<protein>
    <submittedName>
        <fullName evidence="1">Uncharacterized protein</fullName>
    </submittedName>
</protein>
<evidence type="ECO:0000313" key="2">
    <source>
        <dbReference type="Proteomes" id="UP001165960"/>
    </source>
</evidence>
<comment type="caution">
    <text evidence="1">The sequence shown here is derived from an EMBL/GenBank/DDBJ whole genome shotgun (WGS) entry which is preliminary data.</text>
</comment>
<accession>A0ACC2RKX7</accession>
<gene>
    <name evidence="1" type="ORF">DSO57_1012426</name>
</gene>
<organism evidence="1 2">
    <name type="scientific">Entomophthora muscae</name>
    <dbReference type="NCBI Taxonomy" id="34485"/>
    <lineage>
        <taxon>Eukaryota</taxon>
        <taxon>Fungi</taxon>
        <taxon>Fungi incertae sedis</taxon>
        <taxon>Zoopagomycota</taxon>
        <taxon>Entomophthoromycotina</taxon>
        <taxon>Entomophthoromycetes</taxon>
        <taxon>Entomophthorales</taxon>
        <taxon>Entomophthoraceae</taxon>
        <taxon>Entomophthora</taxon>
    </lineage>
</organism>
<name>A0ACC2RKX7_9FUNG</name>
<reference evidence="1" key="1">
    <citation type="submission" date="2022-04" db="EMBL/GenBank/DDBJ databases">
        <title>Genome of the entomopathogenic fungus Entomophthora muscae.</title>
        <authorList>
            <person name="Elya C."/>
            <person name="Lovett B.R."/>
            <person name="Lee E."/>
            <person name="Macias A.M."/>
            <person name="Hajek A.E."/>
            <person name="De Bivort B.L."/>
            <person name="Kasson M.T."/>
            <person name="De Fine Licht H.H."/>
            <person name="Stajich J.E."/>
        </authorList>
    </citation>
    <scope>NUCLEOTIDE SEQUENCE</scope>
    <source>
        <strain evidence="1">Berkeley</strain>
    </source>
</reference>
<sequence length="93" mass="10588">MIHSPSAYRQTIFRDLLIHRQPGMGMSLPTKPDYDPGHSKRGVSAVLGSAMGMFCFIIFVLFLLLVMALLFVITFYPTLWDTFTDKAREFSQP</sequence>
<dbReference type="EMBL" id="QTSX02007144">
    <property type="protein sequence ID" value="KAJ9050667.1"/>
    <property type="molecule type" value="Genomic_DNA"/>
</dbReference>